<dbReference type="OrthoDB" id="9809206at2"/>
<evidence type="ECO:0000313" key="2">
    <source>
        <dbReference type="EMBL" id="OSQ49222.1"/>
    </source>
</evidence>
<dbReference type="PANTHER" id="PTHR24567:SF74">
    <property type="entry name" value="HTH-TYPE TRANSCRIPTIONAL REGULATOR ARCR"/>
    <property type="match status" value="1"/>
</dbReference>
<evidence type="ECO:0000313" key="3">
    <source>
        <dbReference type="Proteomes" id="UP000193396"/>
    </source>
</evidence>
<dbReference type="RefSeq" id="WP_085617049.1">
    <property type="nucleotide sequence ID" value="NZ_JBLXAE010000012.1"/>
</dbReference>
<gene>
    <name evidence="2" type="ORF">TALK_06520</name>
</gene>
<dbReference type="PROSITE" id="PS50042">
    <property type="entry name" value="CNMP_BINDING_3"/>
    <property type="match status" value="1"/>
</dbReference>
<name>A0A1Y2LGZ0_9PROT</name>
<dbReference type="AlphaFoldDB" id="A0A1Y2LGZ0"/>
<dbReference type="InterPro" id="IPR000595">
    <property type="entry name" value="cNMP-bd_dom"/>
</dbReference>
<dbReference type="CDD" id="cd00038">
    <property type="entry name" value="CAP_ED"/>
    <property type="match status" value="1"/>
</dbReference>
<comment type="caution">
    <text evidence="2">The sequence shown here is derived from an EMBL/GenBank/DDBJ whole genome shotgun (WGS) entry which is preliminary data.</text>
</comment>
<sequence length="139" mass="15496">MGITDGNKKVMDRQVYIADQVIFREGKPGSAAYVVQEGRVEIYKTINGDEEVVLGSIEAGGLFGELALVDNQPRMASARACERTVLIAINRQTFEKKMAASDRFIKAILRILLNNYRTVVRRAARAEAKLKEHGIELDD</sequence>
<dbReference type="STRING" id="1293890.TALK_06520"/>
<dbReference type="InterPro" id="IPR018490">
    <property type="entry name" value="cNMP-bd_dom_sf"/>
</dbReference>
<dbReference type="InterPro" id="IPR014710">
    <property type="entry name" value="RmlC-like_jellyroll"/>
</dbReference>
<feature type="domain" description="Cyclic nucleotide-binding" evidence="1">
    <location>
        <begin position="11"/>
        <end position="115"/>
    </location>
</feature>
<keyword evidence="3" id="KW-1185">Reference proteome</keyword>
<reference evidence="2 3" key="1">
    <citation type="submission" date="2014-03" db="EMBL/GenBank/DDBJ databases">
        <title>The draft genome sequence of Thalassospira alkalitolerans JCM 18968.</title>
        <authorList>
            <person name="Lai Q."/>
            <person name="Shao Z."/>
        </authorList>
    </citation>
    <scope>NUCLEOTIDE SEQUENCE [LARGE SCALE GENOMIC DNA]</scope>
    <source>
        <strain evidence="2 3">JCM 18968</strain>
    </source>
</reference>
<dbReference type="InterPro" id="IPR050397">
    <property type="entry name" value="Env_Response_Regulators"/>
</dbReference>
<dbReference type="Pfam" id="PF00027">
    <property type="entry name" value="cNMP_binding"/>
    <property type="match status" value="1"/>
</dbReference>
<dbReference type="PRINTS" id="PR00103">
    <property type="entry name" value="CAMPKINASE"/>
</dbReference>
<evidence type="ECO:0000259" key="1">
    <source>
        <dbReference type="PROSITE" id="PS50042"/>
    </source>
</evidence>
<accession>A0A1Y2LGZ0</accession>
<dbReference type="PANTHER" id="PTHR24567">
    <property type="entry name" value="CRP FAMILY TRANSCRIPTIONAL REGULATORY PROTEIN"/>
    <property type="match status" value="1"/>
</dbReference>
<dbReference type="SMART" id="SM00100">
    <property type="entry name" value="cNMP"/>
    <property type="match status" value="1"/>
</dbReference>
<dbReference type="EMBL" id="JFKB01000003">
    <property type="protein sequence ID" value="OSQ49222.1"/>
    <property type="molecule type" value="Genomic_DNA"/>
</dbReference>
<dbReference type="Gene3D" id="2.60.120.10">
    <property type="entry name" value="Jelly Rolls"/>
    <property type="match status" value="1"/>
</dbReference>
<dbReference type="GO" id="GO:0003700">
    <property type="term" value="F:DNA-binding transcription factor activity"/>
    <property type="evidence" value="ECO:0007669"/>
    <property type="project" value="TreeGrafter"/>
</dbReference>
<dbReference type="Proteomes" id="UP000193396">
    <property type="component" value="Unassembled WGS sequence"/>
</dbReference>
<proteinExistence type="predicted"/>
<dbReference type="SUPFAM" id="SSF51206">
    <property type="entry name" value="cAMP-binding domain-like"/>
    <property type="match status" value="1"/>
</dbReference>
<protein>
    <submittedName>
        <fullName evidence="2">cAMP-binding protein</fullName>
    </submittedName>
</protein>
<organism evidence="2 3">
    <name type="scientific">Thalassospira alkalitolerans</name>
    <dbReference type="NCBI Taxonomy" id="1293890"/>
    <lineage>
        <taxon>Bacteria</taxon>
        <taxon>Pseudomonadati</taxon>
        <taxon>Pseudomonadota</taxon>
        <taxon>Alphaproteobacteria</taxon>
        <taxon>Rhodospirillales</taxon>
        <taxon>Thalassospiraceae</taxon>
        <taxon>Thalassospira</taxon>
    </lineage>
</organism>
<dbReference type="GO" id="GO:0005829">
    <property type="term" value="C:cytosol"/>
    <property type="evidence" value="ECO:0007669"/>
    <property type="project" value="TreeGrafter"/>
</dbReference>